<evidence type="ECO:0000256" key="4">
    <source>
        <dbReference type="ARBA" id="ARBA00023098"/>
    </source>
</evidence>
<reference evidence="5 6" key="1">
    <citation type="submission" date="2020-04" db="EMBL/GenBank/DDBJ databases">
        <title>MicrobeNet Type strains.</title>
        <authorList>
            <person name="Nicholson A.C."/>
        </authorList>
    </citation>
    <scope>NUCLEOTIDE SEQUENCE [LARGE SCALE GENOMIC DNA]</scope>
    <source>
        <strain evidence="5 6">JCM 12354</strain>
    </source>
</reference>
<dbReference type="EMBL" id="JAAXOP010000030">
    <property type="protein sequence ID" value="NKY54479.1"/>
    <property type="molecule type" value="Genomic_DNA"/>
</dbReference>
<sequence>MQITLEDIDSAEIERRAALYGPLTEAVRELVDATIRTEVDDQEIREVETLVRAATARLRRRQLDGAFGVRHTAAGKVLTWGNAAVGLRNAIAPPLVIHRDELGRRHCEVTLGAAYEGPPGLVHGGVCALILDQILGMTAAVGGKPRLTGTLTITYRAGTPLGPIRLDAWVERVEGIKTYAAGSISAGGTITVEAHGVFIAPRGTRDTSE</sequence>
<evidence type="ECO:0000256" key="3">
    <source>
        <dbReference type="ARBA" id="ARBA00022832"/>
    </source>
</evidence>
<organism evidence="5 6">
    <name type="scientific">Nocardia vermiculata</name>
    <dbReference type="NCBI Taxonomy" id="257274"/>
    <lineage>
        <taxon>Bacteria</taxon>
        <taxon>Bacillati</taxon>
        <taxon>Actinomycetota</taxon>
        <taxon>Actinomycetes</taxon>
        <taxon>Mycobacteriales</taxon>
        <taxon>Nocardiaceae</taxon>
        <taxon>Nocardia</taxon>
    </lineage>
</organism>
<accession>A0A846YCF1</accession>
<dbReference type="GO" id="GO:0006631">
    <property type="term" value="P:fatty acid metabolic process"/>
    <property type="evidence" value="ECO:0007669"/>
    <property type="project" value="UniProtKB-KW"/>
</dbReference>
<dbReference type="CDD" id="cd03443">
    <property type="entry name" value="PaaI_thioesterase"/>
    <property type="match status" value="1"/>
</dbReference>
<evidence type="ECO:0000256" key="1">
    <source>
        <dbReference type="ARBA" id="ARBA00022490"/>
    </source>
</evidence>
<dbReference type="PANTHER" id="PTHR12418">
    <property type="entry name" value="ACYL-COENZYME A THIOESTERASE THEM4"/>
    <property type="match status" value="1"/>
</dbReference>
<keyword evidence="4" id="KW-0443">Lipid metabolism</keyword>
<dbReference type="PANTHER" id="PTHR12418:SF19">
    <property type="entry name" value="ACYL-COENZYME A THIOESTERASE THEM4"/>
    <property type="match status" value="1"/>
</dbReference>
<name>A0A846YCF1_9NOCA</name>
<dbReference type="RefSeq" id="WP_067881676.1">
    <property type="nucleotide sequence ID" value="NZ_JAAXOP010000030.1"/>
</dbReference>
<protein>
    <submittedName>
        <fullName evidence="5">PaaI family thioesterase</fullName>
    </submittedName>
</protein>
<dbReference type="SUPFAM" id="SSF54637">
    <property type="entry name" value="Thioesterase/thiol ester dehydrase-isomerase"/>
    <property type="match status" value="1"/>
</dbReference>
<dbReference type="Proteomes" id="UP000565711">
    <property type="component" value="Unassembled WGS sequence"/>
</dbReference>
<keyword evidence="2" id="KW-0378">Hydrolase</keyword>
<evidence type="ECO:0000313" key="5">
    <source>
        <dbReference type="EMBL" id="NKY54479.1"/>
    </source>
</evidence>
<gene>
    <name evidence="5" type="ORF">HGA08_30315</name>
</gene>
<keyword evidence="1" id="KW-0963">Cytoplasm</keyword>
<proteinExistence type="predicted"/>
<evidence type="ECO:0000313" key="6">
    <source>
        <dbReference type="Proteomes" id="UP000565711"/>
    </source>
</evidence>
<dbReference type="Gene3D" id="3.10.129.10">
    <property type="entry name" value="Hotdog Thioesterase"/>
    <property type="match status" value="1"/>
</dbReference>
<evidence type="ECO:0000256" key="2">
    <source>
        <dbReference type="ARBA" id="ARBA00022801"/>
    </source>
</evidence>
<dbReference type="InterPro" id="IPR052365">
    <property type="entry name" value="THEM4/THEM5_acyl-CoA_thioest"/>
</dbReference>
<keyword evidence="3" id="KW-0276">Fatty acid metabolism</keyword>
<dbReference type="AlphaFoldDB" id="A0A846YCF1"/>
<dbReference type="InterPro" id="IPR029069">
    <property type="entry name" value="HotDog_dom_sf"/>
</dbReference>
<keyword evidence="6" id="KW-1185">Reference proteome</keyword>
<dbReference type="GO" id="GO:0016787">
    <property type="term" value="F:hydrolase activity"/>
    <property type="evidence" value="ECO:0007669"/>
    <property type="project" value="UniProtKB-KW"/>
</dbReference>
<comment type="caution">
    <text evidence="5">The sequence shown here is derived from an EMBL/GenBank/DDBJ whole genome shotgun (WGS) entry which is preliminary data.</text>
</comment>